<dbReference type="AlphaFoldDB" id="A0A9Q3GFN4"/>
<name>A0A9Q3GFN4_9BASI</name>
<proteinExistence type="predicted"/>
<protein>
    <submittedName>
        <fullName evidence="1">Uncharacterized protein</fullName>
    </submittedName>
</protein>
<feature type="non-terminal residue" evidence="1">
    <location>
        <position position="1"/>
    </location>
</feature>
<dbReference type="InterPro" id="IPR036397">
    <property type="entry name" value="RNaseH_sf"/>
</dbReference>
<sequence>KPYSKTPTSLPFHKDDKAMYKALLIWNRVVSWTGIFKKCIIERDPKSTSELLMDLYRFFETKISFSTAHPQAYGLAERMIQNLEYMVTRLFEHISWSSEVVMASPMIGLFSFLDWNLHIRHILIPLLIQLLLIWEKDGSVFEIHLIDATFKRTLGIGTRHAIRFMEDSFGYAKDKWDKSHATPDFKVGYLILHMENAFELELSEEISNMHPTFPVILIKTYKSGDAEQFPLRNKDPQNIPPV</sequence>
<evidence type="ECO:0000313" key="1">
    <source>
        <dbReference type="EMBL" id="MBW0464592.1"/>
    </source>
</evidence>
<dbReference type="SUPFAM" id="SSF53098">
    <property type="entry name" value="Ribonuclease H-like"/>
    <property type="match status" value="1"/>
</dbReference>
<dbReference type="EMBL" id="AVOT02000826">
    <property type="protein sequence ID" value="MBW0464592.1"/>
    <property type="molecule type" value="Genomic_DNA"/>
</dbReference>
<comment type="caution">
    <text evidence="1">The sequence shown here is derived from an EMBL/GenBank/DDBJ whole genome shotgun (WGS) entry which is preliminary data.</text>
</comment>
<evidence type="ECO:0000313" key="2">
    <source>
        <dbReference type="Proteomes" id="UP000765509"/>
    </source>
</evidence>
<organism evidence="1 2">
    <name type="scientific">Austropuccinia psidii MF-1</name>
    <dbReference type="NCBI Taxonomy" id="1389203"/>
    <lineage>
        <taxon>Eukaryota</taxon>
        <taxon>Fungi</taxon>
        <taxon>Dikarya</taxon>
        <taxon>Basidiomycota</taxon>
        <taxon>Pucciniomycotina</taxon>
        <taxon>Pucciniomycetes</taxon>
        <taxon>Pucciniales</taxon>
        <taxon>Sphaerophragmiaceae</taxon>
        <taxon>Austropuccinia</taxon>
    </lineage>
</organism>
<dbReference type="InterPro" id="IPR012337">
    <property type="entry name" value="RNaseH-like_sf"/>
</dbReference>
<accession>A0A9Q3GFN4</accession>
<dbReference type="Proteomes" id="UP000765509">
    <property type="component" value="Unassembled WGS sequence"/>
</dbReference>
<dbReference type="OrthoDB" id="3158924at2759"/>
<dbReference type="GO" id="GO:0003676">
    <property type="term" value="F:nucleic acid binding"/>
    <property type="evidence" value="ECO:0007669"/>
    <property type="project" value="InterPro"/>
</dbReference>
<dbReference type="Gene3D" id="3.30.420.10">
    <property type="entry name" value="Ribonuclease H-like superfamily/Ribonuclease H"/>
    <property type="match status" value="1"/>
</dbReference>
<keyword evidence="2" id="KW-1185">Reference proteome</keyword>
<reference evidence="1" key="1">
    <citation type="submission" date="2021-03" db="EMBL/GenBank/DDBJ databases">
        <title>Draft genome sequence of rust myrtle Austropuccinia psidii MF-1, a brazilian biotype.</title>
        <authorList>
            <person name="Quecine M.C."/>
            <person name="Pachon D.M.R."/>
            <person name="Bonatelli M.L."/>
            <person name="Correr F.H."/>
            <person name="Franceschini L.M."/>
            <person name="Leite T.F."/>
            <person name="Margarido G.R.A."/>
            <person name="Almeida C.A."/>
            <person name="Ferrarezi J.A."/>
            <person name="Labate C.A."/>
        </authorList>
    </citation>
    <scope>NUCLEOTIDE SEQUENCE</scope>
    <source>
        <strain evidence="1">MF-1</strain>
    </source>
</reference>
<gene>
    <name evidence="1" type="ORF">O181_004307</name>
</gene>